<evidence type="ECO:0000313" key="1">
    <source>
        <dbReference type="EMBL" id="KPX34646.1"/>
    </source>
</evidence>
<dbReference type="AlphaFoldDB" id="A0A0P9QYH6"/>
<dbReference type="EMBL" id="RBPV01000476">
    <property type="protein sequence ID" value="RMO49979.1"/>
    <property type="molecule type" value="Genomic_DNA"/>
</dbReference>
<dbReference type="Proteomes" id="UP000050490">
    <property type="component" value="Unassembled WGS sequence"/>
</dbReference>
<dbReference type="Proteomes" id="UP000275613">
    <property type="component" value="Unassembled WGS sequence"/>
</dbReference>
<reference evidence="5 6" key="2">
    <citation type="submission" date="2018-08" db="EMBL/GenBank/DDBJ databases">
        <title>Recombination of ecologically and evolutionarily significant loci maintains genetic cohesion in the Pseudomonas syringae species complex.</title>
        <authorList>
            <person name="Dillon M."/>
            <person name="Thakur S."/>
            <person name="Almeida R.N.D."/>
            <person name="Weir B.S."/>
            <person name="Guttman D.S."/>
        </authorList>
    </citation>
    <scope>NUCLEOTIDE SEQUENCE [LARGE SCALE GENOMIC DNA]</scope>
    <source>
        <strain evidence="3 6">ICMP 4316</strain>
        <strain evidence="2 5">ICMP 8636</strain>
    </source>
</reference>
<evidence type="ECO:0000313" key="5">
    <source>
        <dbReference type="Proteomes" id="UP000272627"/>
    </source>
</evidence>
<dbReference type="RefSeq" id="WP_069704320.1">
    <property type="nucleotide sequence ID" value="NZ_BMZX01000049.1"/>
</dbReference>
<gene>
    <name evidence="1" type="ORF">ALO70_200120</name>
    <name evidence="3" type="ORF">ALQ39_200146</name>
    <name evidence="2" type="ORF">ALQ86_200122</name>
</gene>
<dbReference type="EMBL" id="LJQI01000121">
    <property type="protein sequence ID" value="KPX34646.1"/>
    <property type="molecule type" value="Genomic_DNA"/>
</dbReference>
<dbReference type="EMBL" id="RBOA01000136">
    <property type="protein sequence ID" value="RMM02058.1"/>
    <property type="molecule type" value="Genomic_DNA"/>
</dbReference>
<accession>A0A0P9QYH6</accession>
<dbReference type="PATRIC" id="fig|129137.4.peg.4173"/>
<sequence length="128" mass="14207">MMKKFFASIIKCYEEDEVLVIALGDDPVAPSNFMIITRLDDEDNATVNDGIGFQTDQAEYEMHDAIEKVILRYDSLEVLVKSEFAGFFGGLSILAEIPQENHDSSGQVCILKDALQNIFSGAQVELIV</sequence>
<protein>
    <submittedName>
        <fullName evidence="1">Conjugal transfer protein</fullName>
    </submittedName>
</protein>
<dbReference type="Proteomes" id="UP000272627">
    <property type="component" value="Unassembled WGS sequence"/>
</dbReference>
<organism evidence="1 4">
    <name type="scientific">Pseudomonas amygdali pv. eriobotryae</name>
    <dbReference type="NCBI Taxonomy" id="129137"/>
    <lineage>
        <taxon>Bacteria</taxon>
        <taxon>Pseudomonadati</taxon>
        <taxon>Pseudomonadota</taxon>
        <taxon>Gammaproteobacteria</taxon>
        <taxon>Pseudomonadales</taxon>
        <taxon>Pseudomonadaceae</taxon>
        <taxon>Pseudomonas</taxon>
        <taxon>Pseudomonas amygdali</taxon>
    </lineage>
</organism>
<reference evidence="1 4" key="1">
    <citation type="submission" date="2015-09" db="EMBL/GenBank/DDBJ databases">
        <title>Genome announcement of multiple Pseudomonas syringae strains.</title>
        <authorList>
            <person name="Thakur S."/>
            <person name="Wang P.W."/>
            <person name="Gong Y."/>
            <person name="Weir B.S."/>
            <person name="Guttman D.S."/>
        </authorList>
    </citation>
    <scope>NUCLEOTIDE SEQUENCE [LARGE SCALE GENOMIC DNA]</scope>
    <source>
        <strain evidence="1 4">ICMP4455</strain>
    </source>
</reference>
<evidence type="ECO:0000313" key="4">
    <source>
        <dbReference type="Proteomes" id="UP000050490"/>
    </source>
</evidence>
<evidence type="ECO:0000313" key="3">
    <source>
        <dbReference type="EMBL" id="RMO49979.1"/>
    </source>
</evidence>
<comment type="caution">
    <text evidence="1">The sequence shown here is derived from an EMBL/GenBank/DDBJ whole genome shotgun (WGS) entry which is preliminary data.</text>
</comment>
<name>A0A0P9QYH6_PSEA0</name>
<evidence type="ECO:0000313" key="6">
    <source>
        <dbReference type="Proteomes" id="UP000275613"/>
    </source>
</evidence>
<proteinExistence type="predicted"/>
<evidence type="ECO:0000313" key="2">
    <source>
        <dbReference type="EMBL" id="RMM02058.1"/>
    </source>
</evidence>